<sequence>MKIDDELCICEHSKGYHEAHILDKHGGKCERCNCQEYTWGKFIIYEESK</sequence>
<dbReference type="EMBL" id="LAZR01062088">
    <property type="protein sequence ID" value="KKK62242.1"/>
    <property type="molecule type" value="Genomic_DNA"/>
</dbReference>
<protein>
    <submittedName>
        <fullName evidence="1">Uncharacterized protein</fullName>
    </submittedName>
</protein>
<accession>A0A0F8WZD7</accession>
<gene>
    <name evidence="1" type="ORF">LCGC14_3006280</name>
</gene>
<reference evidence="1" key="1">
    <citation type="journal article" date="2015" name="Nature">
        <title>Complex archaea that bridge the gap between prokaryotes and eukaryotes.</title>
        <authorList>
            <person name="Spang A."/>
            <person name="Saw J.H."/>
            <person name="Jorgensen S.L."/>
            <person name="Zaremba-Niedzwiedzka K."/>
            <person name="Martijn J."/>
            <person name="Lind A.E."/>
            <person name="van Eijk R."/>
            <person name="Schleper C."/>
            <person name="Guy L."/>
            <person name="Ettema T.J."/>
        </authorList>
    </citation>
    <scope>NUCLEOTIDE SEQUENCE</scope>
</reference>
<comment type="caution">
    <text evidence="1">The sequence shown here is derived from an EMBL/GenBank/DDBJ whole genome shotgun (WGS) entry which is preliminary data.</text>
</comment>
<dbReference type="AlphaFoldDB" id="A0A0F8WZD7"/>
<name>A0A0F8WZD7_9ZZZZ</name>
<evidence type="ECO:0000313" key="1">
    <source>
        <dbReference type="EMBL" id="KKK62242.1"/>
    </source>
</evidence>
<proteinExistence type="predicted"/>
<organism evidence="1">
    <name type="scientific">marine sediment metagenome</name>
    <dbReference type="NCBI Taxonomy" id="412755"/>
    <lineage>
        <taxon>unclassified sequences</taxon>
        <taxon>metagenomes</taxon>
        <taxon>ecological metagenomes</taxon>
    </lineage>
</organism>